<dbReference type="InterPro" id="IPR016181">
    <property type="entry name" value="Acyl_CoA_acyltransferase"/>
</dbReference>
<dbReference type="PROSITE" id="PS51186">
    <property type="entry name" value="GNAT"/>
    <property type="match status" value="1"/>
</dbReference>
<dbReference type="GO" id="GO:0016747">
    <property type="term" value="F:acyltransferase activity, transferring groups other than amino-acyl groups"/>
    <property type="evidence" value="ECO:0007669"/>
    <property type="project" value="InterPro"/>
</dbReference>
<sequence>MLIRRLRDTADDRDAVLAVGRTAFADPAGRERAGVPRGGEQREVRERARVRHLVGTDPDGCWIAEQDGRPVGAVLAMRREGVWLLSLLAVVPEAQGKGLGRMLLERAGAYGRGCLRGMLCASPSPAAARRFRRAGFTLHPAMRLTGPVDRAGLLDPGGIPVHPGGPAQLHLLDSVDRRLRGAAHGVDHGFLLAHHEELLVADTLAGSGYCYRDGGAVALLAATSKRIATRLLREALARVPEGVDARVELLTAEQEWAVDVGMEVGLTLGTGGYLALHGMRPPMPYVPSPWFL</sequence>
<dbReference type="SUPFAM" id="SSF55729">
    <property type="entry name" value="Acyl-CoA N-acyltransferases (Nat)"/>
    <property type="match status" value="1"/>
</dbReference>
<evidence type="ECO:0000259" key="1">
    <source>
        <dbReference type="PROSITE" id="PS51186"/>
    </source>
</evidence>
<evidence type="ECO:0000313" key="2">
    <source>
        <dbReference type="EMBL" id="XCM79269.1"/>
    </source>
</evidence>
<proteinExistence type="predicted"/>
<keyword evidence="2" id="KW-0808">Transferase</keyword>
<accession>A0AAU8JTS9</accession>
<dbReference type="Pfam" id="PF13508">
    <property type="entry name" value="Acetyltransf_7"/>
    <property type="match status" value="1"/>
</dbReference>
<reference evidence="2" key="1">
    <citation type="submission" date="2024-06" db="EMBL/GenBank/DDBJ databases">
        <title>The genome sequences of Kitasatospora sp. strain HUAS MG31.</title>
        <authorList>
            <person name="Mo P."/>
        </authorList>
    </citation>
    <scope>NUCLEOTIDE SEQUENCE</scope>
    <source>
        <strain evidence="2">HUAS MG31</strain>
    </source>
</reference>
<dbReference type="AlphaFoldDB" id="A0AAU8JTS9"/>
<feature type="domain" description="N-acetyltransferase" evidence="1">
    <location>
        <begin position="1"/>
        <end position="156"/>
    </location>
</feature>
<keyword evidence="2" id="KW-0012">Acyltransferase</keyword>
<organism evidence="2">
    <name type="scientific">Kitasatospora camelliae</name>
    <dbReference type="NCBI Taxonomy" id="3156397"/>
    <lineage>
        <taxon>Bacteria</taxon>
        <taxon>Bacillati</taxon>
        <taxon>Actinomycetota</taxon>
        <taxon>Actinomycetes</taxon>
        <taxon>Kitasatosporales</taxon>
        <taxon>Streptomycetaceae</taxon>
        <taxon>Kitasatospora</taxon>
    </lineage>
</organism>
<name>A0AAU8JTS9_9ACTN</name>
<dbReference type="EC" id="2.3.1.-" evidence="2"/>
<protein>
    <submittedName>
        <fullName evidence="2">GNAT family N-acetyltransferase</fullName>
        <ecNumber evidence="2">2.3.1.-</ecNumber>
    </submittedName>
</protein>
<dbReference type="CDD" id="cd04301">
    <property type="entry name" value="NAT_SF"/>
    <property type="match status" value="1"/>
</dbReference>
<dbReference type="Gene3D" id="3.40.630.30">
    <property type="match status" value="1"/>
</dbReference>
<dbReference type="InterPro" id="IPR000182">
    <property type="entry name" value="GNAT_dom"/>
</dbReference>
<gene>
    <name evidence="2" type="ORF">ABWK59_10185</name>
</gene>
<dbReference type="EMBL" id="CP159872">
    <property type="protein sequence ID" value="XCM79269.1"/>
    <property type="molecule type" value="Genomic_DNA"/>
</dbReference>
<dbReference type="RefSeq" id="WP_354639783.1">
    <property type="nucleotide sequence ID" value="NZ_CP159872.1"/>
</dbReference>
<dbReference type="KEGG" id="kcm:ABWK59_10185"/>